<gene>
    <name evidence="4" type="ORF">DM868_05030</name>
</gene>
<dbReference type="PANTHER" id="PTHR30535">
    <property type="entry name" value="VITAMIN B12-BINDING PROTEIN"/>
    <property type="match status" value="1"/>
</dbReference>
<dbReference type="InterPro" id="IPR026469">
    <property type="entry name" value="Peripla_PGF_1"/>
</dbReference>
<proteinExistence type="predicted"/>
<feature type="compositionally biased region" description="Low complexity" evidence="2">
    <location>
        <begin position="317"/>
        <end position="341"/>
    </location>
</feature>
<evidence type="ECO:0000256" key="1">
    <source>
        <dbReference type="ARBA" id="ARBA00022729"/>
    </source>
</evidence>
<dbReference type="PROSITE" id="PS50983">
    <property type="entry name" value="FE_B12_PBP"/>
    <property type="match status" value="1"/>
</dbReference>
<dbReference type="NCBIfam" id="TIGR04281">
    <property type="entry name" value="peripla_PGF_1"/>
    <property type="match status" value="1"/>
</dbReference>
<protein>
    <submittedName>
        <fullName evidence="4">ABC transporter substrate-binding protein</fullName>
    </submittedName>
</protein>
<keyword evidence="5" id="KW-1185">Reference proteome</keyword>
<dbReference type="Gene3D" id="3.40.50.1980">
    <property type="entry name" value="Nitrogenase molybdenum iron protein domain"/>
    <property type="match status" value="2"/>
</dbReference>
<dbReference type="Proteomes" id="UP000308037">
    <property type="component" value="Unassembled WGS sequence"/>
</dbReference>
<dbReference type="InterPro" id="IPR054828">
    <property type="entry name" value="Vit_B12_bind_prot"/>
</dbReference>
<dbReference type="RefSeq" id="WP_137275766.1">
    <property type="nucleotide sequence ID" value="NZ_QKNX01000002.1"/>
</dbReference>
<organism evidence="4 5">
    <name type="scientific">Natronomonas salsuginis</name>
    <dbReference type="NCBI Taxonomy" id="2217661"/>
    <lineage>
        <taxon>Archaea</taxon>
        <taxon>Methanobacteriati</taxon>
        <taxon>Methanobacteriota</taxon>
        <taxon>Stenosarchaea group</taxon>
        <taxon>Halobacteria</taxon>
        <taxon>Halobacteriales</taxon>
        <taxon>Natronomonadaceae</taxon>
        <taxon>Natronomonas</taxon>
    </lineage>
</organism>
<dbReference type="PANTHER" id="PTHR30535:SF34">
    <property type="entry name" value="MOLYBDATE-BINDING PROTEIN MOLA"/>
    <property type="match status" value="1"/>
</dbReference>
<dbReference type="InterPro" id="IPR050902">
    <property type="entry name" value="ABC_Transporter_SBP"/>
</dbReference>
<name>A0A4U5JAP0_9EURY</name>
<reference evidence="4 5" key="1">
    <citation type="submission" date="2019-04" db="EMBL/GenBank/DDBJ databases">
        <title>Natronomonas sp. F20-122 a newhaloarchaeon isolated from a saline saltern of Isla Bacuta, Huelva, Spain.</title>
        <authorList>
            <person name="Duran-Viseras A."/>
            <person name="Sanchez-Porro C."/>
            <person name="Ventosa A."/>
        </authorList>
    </citation>
    <scope>NUCLEOTIDE SEQUENCE [LARGE SCALE GENOMIC DNA]</scope>
    <source>
        <strain evidence="4 5">F20-122</strain>
    </source>
</reference>
<dbReference type="SUPFAM" id="SSF53807">
    <property type="entry name" value="Helical backbone' metal receptor"/>
    <property type="match status" value="1"/>
</dbReference>
<evidence type="ECO:0000313" key="4">
    <source>
        <dbReference type="EMBL" id="TKR25864.1"/>
    </source>
</evidence>
<comment type="caution">
    <text evidence="4">The sequence shown here is derived from an EMBL/GenBank/DDBJ whole genome shotgun (WGS) entry which is preliminary data.</text>
</comment>
<sequence>MQRWLLVLLAGLLVCASVAPVSGVPTANEPFSPGQSLTADQCTFPFETTDGTGTTVNLSEEPERVVTLNPSTAQTMWEIGAEEKVVGLTKHAMNLDGAEKRTNISTDGQTINPEAVVALEPDLVLAPSSQMVTEELVEVLRNAGLTVYYYPSAESIDDVRERTRLTGQLVGECEGAAETVAWMDEELAVVEAAVDGHERPDVLYTFFGYTAGSDTFIHEIIEASGGTNVAAELGIAEYEPVNEEMVIEENPDWIVLNTNSPDLPDSPAYDETTAVRENQTVVIDINHLNRPAPRIVYAITELAQTFHPEAYADARASTEATETPAETTDTSTETATPAAPDAPDDLPGFGALAALAALIGGLLAAKRRSERSEEPKP</sequence>
<dbReference type="OrthoDB" id="214567at2157"/>
<evidence type="ECO:0000313" key="5">
    <source>
        <dbReference type="Proteomes" id="UP000308037"/>
    </source>
</evidence>
<keyword evidence="1" id="KW-0732">Signal</keyword>
<dbReference type="Pfam" id="PF01497">
    <property type="entry name" value="Peripla_BP_2"/>
    <property type="match status" value="1"/>
</dbReference>
<feature type="region of interest" description="Disordered" evidence="2">
    <location>
        <begin position="313"/>
        <end position="347"/>
    </location>
</feature>
<evidence type="ECO:0000256" key="2">
    <source>
        <dbReference type="SAM" id="MobiDB-lite"/>
    </source>
</evidence>
<dbReference type="AlphaFoldDB" id="A0A4U5JAP0"/>
<evidence type="ECO:0000259" key="3">
    <source>
        <dbReference type="PROSITE" id="PS50983"/>
    </source>
</evidence>
<accession>A0A4U5JAP0</accession>
<dbReference type="InterPro" id="IPR002491">
    <property type="entry name" value="ABC_transptr_periplasmic_BD"/>
</dbReference>
<dbReference type="EMBL" id="QKNX01000002">
    <property type="protein sequence ID" value="TKR25864.1"/>
    <property type="molecule type" value="Genomic_DNA"/>
</dbReference>
<feature type="domain" description="Fe/B12 periplasmic-binding" evidence="3">
    <location>
        <begin position="64"/>
        <end position="310"/>
    </location>
</feature>
<dbReference type="NCBIfam" id="NF038402">
    <property type="entry name" value="TroA_like"/>
    <property type="match status" value="1"/>
</dbReference>